<dbReference type="EMBL" id="JAACJM010000034">
    <property type="protein sequence ID" value="KAF5363210.1"/>
    <property type="molecule type" value="Genomic_DNA"/>
</dbReference>
<evidence type="ECO:0000313" key="1">
    <source>
        <dbReference type="EMBL" id="KAF5363210.1"/>
    </source>
</evidence>
<comment type="caution">
    <text evidence="1">The sequence shown here is derived from an EMBL/GenBank/DDBJ whole genome shotgun (WGS) entry which is preliminary data.</text>
</comment>
<dbReference type="OrthoDB" id="3265815at2759"/>
<sequence length="338" mass="37839">METSKPTSYEFLIEDWIDMARITNGPPTPLPQWTWHPEYSDSATLVGGGGVLPGLGQPSVPGSSFTNSVQPHFENVFKTEPDDSRHLQDLKLSSIPLDVKLHDPMTISTAFQPAPLDPSLPIPDIVLTTSDAVVFYVNQKILLKASQNCFNGLLPVISLEETERVRNLPDVHSSELNIILHILYQIDPSKFNPQLPFVASAIDKLPRFGYKPSFLITSESPVYKFLQFRAPLYPLYIYCLCGRHDLYELAVSISSHLLPLNLMSLTDEDAESMRSLYLARLFRLHRTRVSMLIQSLMPPPSLHNPTKKCGFEEQNALSSAWTLTTAYLSWSAKPGSSL</sequence>
<keyword evidence="2" id="KW-1185">Reference proteome</keyword>
<evidence type="ECO:0000313" key="2">
    <source>
        <dbReference type="Proteomes" id="UP000559256"/>
    </source>
</evidence>
<dbReference type="Proteomes" id="UP000559256">
    <property type="component" value="Unassembled WGS sequence"/>
</dbReference>
<dbReference type="AlphaFoldDB" id="A0A8H5GE98"/>
<organism evidence="1 2">
    <name type="scientific">Tetrapyrgos nigripes</name>
    <dbReference type="NCBI Taxonomy" id="182062"/>
    <lineage>
        <taxon>Eukaryota</taxon>
        <taxon>Fungi</taxon>
        <taxon>Dikarya</taxon>
        <taxon>Basidiomycota</taxon>
        <taxon>Agaricomycotina</taxon>
        <taxon>Agaricomycetes</taxon>
        <taxon>Agaricomycetidae</taxon>
        <taxon>Agaricales</taxon>
        <taxon>Marasmiineae</taxon>
        <taxon>Marasmiaceae</taxon>
        <taxon>Tetrapyrgos</taxon>
    </lineage>
</organism>
<proteinExistence type="predicted"/>
<protein>
    <recommendedName>
        <fullName evidence="3">BTB domain-containing protein</fullName>
    </recommendedName>
</protein>
<accession>A0A8H5GE98</accession>
<gene>
    <name evidence="1" type="ORF">D9758_008358</name>
</gene>
<evidence type="ECO:0008006" key="3">
    <source>
        <dbReference type="Google" id="ProtNLM"/>
    </source>
</evidence>
<reference evidence="1 2" key="1">
    <citation type="journal article" date="2020" name="ISME J.">
        <title>Uncovering the hidden diversity of litter-decomposition mechanisms in mushroom-forming fungi.</title>
        <authorList>
            <person name="Floudas D."/>
            <person name="Bentzer J."/>
            <person name="Ahren D."/>
            <person name="Johansson T."/>
            <person name="Persson P."/>
            <person name="Tunlid A."/>
        </authorList>
    </citation>
    <scope>NUCLEOTIDE SEQUENCE [LARGE SCALE GENOMIC DNA]</scope>
    <source>
        <strain evidence="1 2">CBS 291.85</strain>
    </source>
</reference>
<name>A0A8H5GE98_9AGAR</name>